<organism evidence="1 2">
    <name type="scientific">Lysobacter enzymogenes</name>
    <dbReference type="NCBI Taxonomy" id="69"/>
    <lineage>
        <taxon>Bacteria</taxon>
        <taxon>Pseudomonadati</taxon>
        <taxon>Pseudomonadota</taxon>
        <taxon>Gammaproteobacteria</taxon>
        <taxon>Lysobacterales</taxon>
        <taxon>Lysobacteraceae</taxon>
        <taxon>Lysobacter</taxon>
    </lineage>
</organism>
<dbReference type="AlphaFoldDB" id="A0A0S2DC95"/>
<dbReference type="EMBL" id="CP013140">
    <property type="protein sequence ID" value="ALN56146.1"/>
    <property type="molecule type" value="Genomic_DNA"/>
</dbReference>
<gene>
    <name evidence="1" type="ORF">GLE_0788</name>
</gene>
<dbReference type="KEGG" id="lez:GLE_0788"/>
<reference evidence="1 2" key="1">
    <citation type="submission" date="2015-11" db="EMBL/GenBank/DDBJ databases">
        <title>Genome sequences of Lysobacter enzymogenes strain C3 and Lysobacter antibioticus ATCC 29479.</title>
        <authorList>
            <person name="Kobayashi D.Y."/>
        </authorList>
    </citation>
    <scope>NUCLEOTIDE SEQUENCE [LARGE SCALE GENOMIC DNA]</scope>
    <source>
        <strain evidence="1 2">C3</strain>
    </source>
</reference>
<dbReference type="Proteomes" id="UP000061569">
    <property type="component" value="Chromosome"/>
</dbReference>
<name>A0A0S2DC95_LYSEN</name>
<accession>A0A0S2DC95</accession>
<evidence type="ECO:0000313" key="1">
    <source>
        <dbReference type="EMBL" id="ALN56146.1"/>
    </source>
</evidence>
<dbReference type="PATRIC" id="fig|69.6.peg.777"/>
<sequence length="161" mass="18170">MHPSDESPGREADAEAVGETVLKLLAGLSAREQLSAERIERDTGWSLRRSENSARTGASLGPDWGYSLELLVPAGAQRPQLRFEYRRKREDADASAICTPDFERYAATLEGLGYQRSPMTAEHDRPLGWSFQRPQLWIRIYTRAESDDAYEHECVSLITVE</sequence>
<evidence type="ECO:0000313" key="2">
    <source>
        <dbReference type="Proteomes" id="UP000061569"/>
    </source>
</evidence>
<dbReference type="STRING" id="69.GLE_0788"/>
<dbReference type="OrthoDB" id="9012352at2"/>
<proteinExistence type="predicted"/>
<protein>
    <submittedName>
        <fullName evidence="1">Uncharacterized protein</fullName>
    </submittedName>
</protein>